<dbReference type="eggNOG" id="COG4581">
    <property type="taxonomic scope" value="Bacteria"/>
</dbReference>
<evidence type="ECO:0008006" key="4">
    <source>
        <dbReference type="Google" id="ProtNLM"/>
    </source>
</evidence>
<organism evidence="2 3">
    <name type="scientific">Kineococcus radiotolerans (strain ATCC BAA-149 / DSM 14245 / SRS30216)</name>
    <dbReference type="NCBI Taxonomy" id="266940"/>
    <lineage>
        <taxon>Bacteria</taxon>
        <taxon>Bacillati</taxon>
        <taxon>Actinomycetota</taxon>
        <taxon>Actinomycetes</taxon>
        <taxon>Kineosporiales</taxon>
        <taxon>Kineosporiaceae</taxon>
        <taxon>Kineococcus</taxon>
    </lineage>
</organism>
<dbReference type="KEGG" id="kra:Krad_3697"/>
<evidence type="ECO:0000313" key="3">
    <source>
        <dbReference type="Proteomes" id="UP000001116"/>
    </source>
</evidence>
<dbReference type="InterPro" id="IPR027417">
    <property type="entry name" value="P-loop_NTPase"/>
</dbReference>
<dbReference type="STRING" id="266940.Krad_3697"/>
<protein>
    <recommendedName>
        <fullName evidence="4">DNA helicase</fullName>
    </recommendedName>
</protein>
<feature type="region of interest" description="Disordered" evidence="1">
    <location>
        <begin position="254"/>
        <end position="295"/>
    </location>
</feature>
<dbReference type="SUPFAM" id="SSF52540">
    <property type="entry name" value="P-loop containing nucleoside triphosphate hydrolases"/>
    <property type="match status" value="1"/>
</dbReference>
<dbReference type="AlphaFoldDB" id="A6WEC1"/>
<reference evidence="3" key="1">
    <citation type="journal article" date="2008" name="PLoS ONE">
        <title>Survival in nuclear waste, extreme resistance, and potential applications gleaned from the genome sequence of Kineococcus radiotolerans SRS30216.</title>
        <authorList>
            <person name="Bagwell C.E."/>
            <person name="Bhat S."/>
            <person name="Hawkins G.M."/>
            <person name="Smith B.W."/>
            <person name="Biswas T."/>
            <person name="Hoover T.R."/>
            <person name="Saunders E."/>
            <person name="Han C.S."/>
            <person name="Tsodikov O.V."/>
            <person name="Shimkets L.J."/>
        </authorList>
    </citation>
    <scope>NUCLEOTIDE SEQUENCE [LARGE SCALE GENOMIC DNA]</scope>
    <source>
        <strain evidence="3">ATCC BAA-149 / DSM 14245 / SRS30216</strain>
    </source>
</reference>
<sequence>MTSLPAIGPDSTRRRWWAEAEALGGTSGLLDCPVGTDAVLDLTTAHPSGLAQLLAGGPAPLSSLVREAGAFAEARRRARTTHRVAAALLAQRGTRSLAVAVGTVGWSLAGAASAADLAAEAAEGAAPALRPPRRTPVLLRRCTLTPSSEALDDFVVQLAPEVIVNPVLVRAARHELGVDLDTRRIATAVGAHWGFDPDPAMQELRRQLGGTTGLRVERRLVLATFADPGADLLAELRRRGALVRDHRVVAALAAGRPVPPPADPPGVPASPGPGGAAADPAGPAGPAGPASPADVGIALDPAQRRAVEAVLAGGDLRLHAPTGTGATQVAAAVIAGTVAAGRRVLLVADSAADRRAVDERLRDHGFGRLVLHRVADLDLRATDAEAHRQLDTARRELAGRAGGDAPAARPDVAGPARVLEDHARAMHRPRAPWGVSVHEAMEALTALAERDLPPTTTRRLRGDDLAACSREDVERWARTLVEAADLGAFEVGPATTPWAGAQLRTDEAAAAALTRVEALVEVRLPAVRALLATVCDAAGLRGASSVAEAAERTDLLVGVRATTARFGPEVFAQSLGDVAAATATPQWRREHEVRLGLLTRWRLRRSARTLLRPDAATGDWATLHDWLQQARGQRLRWQRACVRDGVPSVPADLDALVAAVEDLRHELQALAEVLPPRSWEELGAPSLLEVQLPELTALLRRLAAGAPALDTLPRRTVLLEQLGAAGWGGLLEDLEARWTGPGSLDLPSEVEAAWWAGVLDSVAMADPLVGTGEAGTLRRARYELQLAVAADRGVRAAAVRADLDARAGAHPGDDGALLPVAALSAAGVAALADRVAEADLLVVLGAQATTTAALLPALSRGRRVLVVGDPALPGPHDLPTAAEGRDEPCSTAGSLFADTEGLLPTLTLDRQHALLDDGLLQGVPQDLPGLREVSVPGPGLDGRSVARTSTRPPGARRGPDALVDLVAERALTALRAHPEESLGIVVPDAAGAELLADAVRRRALAQALPLAVGREPLLVATPARWAGERRDHVLVVADAVLNGASLGVASDPPAGRAQVWAALTRSRLRTTLVLDDSGWSSGQGADDPAGEARRALAVLARDWEEHPGPAARPGRSALVRSLAAACRRLGLPVECEVGTSRRLALVVRDRRARAGVGPGLLVEVDDPAWAEVEVLDREVEGPTEFERRGWRYVCVLESDVFADVDAEAQRIARLWRDALADTGHDLAWIVDVTEARDGEQDGDVDDGRDGDLTGDLAGDLTGDLDAVRAVRDAS</sequence>
<name>A6WEC1_KINRD</name>
<dbReference type="EMBL" id="CP000750">
    <property type="protein sequence ID" value="ABS05160.1"/>
    <property type="molecule type" value="Genomic_DNA"/>
</dbReference>
<feature type="region of interest" description="Disordered" evidence="1">
    <location>
        <begin position="930"/>
        <end position="959"/>
    </location>
</feature>
<feature type="compositionally biased region" description="Pro residues" evidence="1">
    <location>
        <begin position="257"/>
        <end position="271"/>
    </location>
</feature>
<feature type="compositionally biased region" description="Low complexity" evidence="1">
    <location>
        <begin position="276"/>
        <end position="295"/>
    </location>
</feature>
<dbReference type="RefSeq" id="WP_012086567.1">
    <property type="nucleotide sequence ID" value="NC_009664.2"/>
</dbReference>
<keyword evidence="3" id="KW-1185">Reference proteome</keyword>
<gene>
    <name evidence="2" type="ordered locus">Krad_3697</name>
</gene>
<dbReference type="Gene3D" id="3.40.50.300">
    <property type="entry name" value="P-loop containing nucleotide triphosphate hydrolases"/>
    <property type="match status" value="1"/>
</dbReference>
<evidence type="ECO:0000313" key="2">
    <source>
        <dbReference type="EMBL" id="ABS05160.1"/>
    </source>
</evidence>
<dbReference type="Proteomes" id="UP000001116">
    <property type="component" value="Chromosome"/>
</dbReference>
<dbReference type="HOGENOM" id="CLU_000788_1_0_11"/>
<dbReference type="eggNOG" id="COG1112">
    <property type="taxonomic scope" value="Bacteria"/>
</dbReference>
<accession>A6WEC1</accession>
<evidence type="ECO:0000256" key="1">
    <source>
        <dbReference type="SAM" id="MobiDB-lite"/>
    </source>
</evidence>
<proteinExistence type="predicted"/>
<dbReference type="OrthoDB" id="9757917at2"/>